<reference evidence="14 15" key="1">
    <citation type="submission" date="2013-05" db="EMBL/GenBank/DDBJ databases">
        <authorList>
            <person name="Richards V.P."/>
            <person name="Durkin S.A.S."/>
            <person name="Kim M."/>
            <person name="Pavinski Bitar P.D."/>
            <person name="Stanhope M.J."/>
            <person name="Town C.D."/>
            <person name="Venter J.C."/>
        </authorList>
    </citation>
    <scope>NUCLEOTIDE SEQUENCE [LARGE SCALE GENOMIC DNA]</scope>
    <source>
        <strain evidence="14 15">LMG 14747</strain>
    </source>
</reference>
<organism evidence="14 15">
    <name type="scientific">Streptococcus agalactiae LMG 14747</name>
    <dbReference type="NCBI Taxonomy" id="1154860"/>
    <lineage>
        <taxon>Bacteria</taxon>
        <taxon>Bacillati</taxon>
        <taxon>Bacillota</taxon>
        <taxon>Bacilli</taxon>
        <taxon>Lactobacillales</taxon>
        <taxon>Streptococcaceae</taxon>
        <taxon>Streptococcus</taxon>
    </lineage>
</organism>
<comment type="pathway">
    <text evidence="2 9 12">Pyrimidine metabolism; UMP biosynthesis via de novo pathway; UMP from orotate: step 2/2.</text>
</comment>
<feature type="active site" description="For OMPdecase activity" evidence="10">
    <location>
        <position position="61"/>
    </location>
</feature>
<evidence type="ECO:0000259" key="13">
    <source>
        <dbReference type="SMART" id="SM00934"/>
    </source>
</evidence>
<dbReference type="Pfam" id="PF00215">
    <property type="entry name" value="OMPdecase"/>
    <property type="match status" value="1"/>
</dbReference>
<dbReference type="Gene3D" id="3.20.20.70">
    <property type="entry name" value="Aldolase class I"/>
    <property type="match status" value="1"/>
</dbReference>
<gene>
    <name evidence="9" type="primary">pyrF</name>
    <name evidence="14" type="ORF">SAG0136_09300</name>
</gene>
<evidence type="ECO:0000256" key="3">
    <source>
        <dbReference type="ARBA" id="ARBA00011738"/>
    </source>
</evidence>
<dbReference type="InterPro" id="IPR014732">
    <property type="entry name" value="OMPdecase"/>
</dbReference>
<dbReference type="NCBIfam" id="NF001273">
    <property type="entry name" value="PRK00230.1"/>
    <property type="match status" value="1"/>
</dbReference>
<dbReference type="eggNOG" id="COG0284">
    <property type="taxonomic scope" value="Bacteria"/>
</dbReference>
<keyword evidence="5 9" id="KW-0665">Pyrimidine biosynthesis</keyword>
<comment type="function">
    <text evidence="1 9">Catalyzes the decarboxylation of orotidine 5'-monophosphate (OMP) to uridine 5'-monophosphate (UMP).</text>
</comment>
<evidence type="ECO:0000256" key="5">
    <source>
        <dbReference type="ARBA" id="ARBA00022975"/>
    </source>
</evidence>
<feature type="binding site" evidence="9 11">
    <location>
        <position position="208"/>
    </location>
    <ligand>
        <name>substrate</name>
    </ligand>
</feature>
<proteinExistence type="inferred from homology"/>
<feature type="binding site" evidence="9 11">
    <location>
        <position position="188"/>
    </location>
    <ligand>
        <name>substrate</name>
    </ligand>
</feature>
<dbReference type="SMART" id="SM00934">
    <property type="entry name" value="OMPdecase"/>
    <property type="match status" value="1"/>
</dbReference>
<dbReference type="PANTHER" id="PTHR32119">
    <property type="entry name" value="OROTIDINE 5'-PHOSPHATE DECARBOXYLASE"/>
    <property type="match status" value="1"/>
</dbReference>
<feature type="binding site" evidence="9 11">
    <location>
        <position position="11"/>
    </location>
    <ligand>
        <name>substrate</name>
    </ligand>
</feature>
<feature type="binding site" evidence="9">
    <location>
        <begin position="61"/>
        <end position="70"/>
    </location>
    <ligand>
        <name>substrate</name>
    </ligand>
</feature>
<evidence type="ECO:0000256" key="2">
    <source>
        <dbReference type="ARBA" id="ARBA00004861"/>
    </source>
</evidence>
<dbReference type="HAMAP" id="MF_01200_B">
    <property type="entry name" value="OMPdecase_type1_B"/>
    <property type="match status" value="1"/>
</dbReference>
<evidence type="ECO:0000256" key="8">
    <source>
        <dbReference type="ARBA" id="ARBA00061012"/>
    </source>
</evidence>
<dbReference type="PANTHER" id="PTHR32119:SF2">
    <property type="entry name" value="OROTIDINE 5'-PHOSPHATE DECARBOXYLASE"/>
    <property type="match status" value="1"/>
</dbReference>
<dbReference type="SUPFAM" id="SSF51366">
    <property type="entry name" value="Ribulose-phoshate binding barrel"/>
    <property type="match status" value="1"/>
</dbReference>
<evidence type="ECO:0000256" key="6">
    <source>
        <dbReference type="ARBA" id="ARBA00023239"/>
    </source>
</evidence>
<evidence type="ECO:0000256" key="4">
    <source>
        <dbReference type="ARBA" id="ARBA00022793"/>
    </source>
</evidence>
<dbReference type="Proteomes" id="UP000018482">
    <property type="component" value="Unassembled WGS sequence"/>
</dbReference>
<evidence type="ECO:0000313" key="14">
    <source>
        <dbReference type="EMBL" id="ESV55386.1"/>
    </source>
</evidence>
<feature type="binding site" evidence="9 11">
    <location>
        <position position="34"/>
    </location>
    <ligand>
        <name>substrate</name>
    </ligand>
</feature>
<dbReference type="InterPro" id="IPR047596">
    <property type="entry name" value="OMPdecase_bac"/>
</dbReference>
<comment type="similarity">
    <text evidence="8 9">Belongs to the OMP decarboxylase family. Type 1 subfamily.</text>
</comment>
<comment type="catalytic activity">
    <reaction evidence="7 9 12">
        <text>orotidine 5'-phosphate + H(+) = UMP + CO2</text>
        <dbReference type="Rhea" id="RHEA:11596"/>
        <dbReference type="ChEBI" id="CHEBI:15378"/>
        <dbReference type="ChEBI" id="CHEBI:16526"/>
        <dbReference type="ChEBI" id="CHEBI:57538"/>
        <dbReference type="ChEBI" id="CHEBI:57865"/>
        <dbReference type="EC" id="4.1.1.23"/>
    </reaction>
</comment>
<feature type="active site" description="For OMPdecase activity" evidence="10">
    <location>
        <position position="66"/>
    </location>
</feature>
<dbReference type="NCBIfam" id="TIGR01740">
    <property type="entry name" value="pyrF"/>
    <property type="match status" value="1"/>
</dbReference>
<dbReference type="CDD" id="cd04725">
    <property type="entry name" value="OMP_decarboxylase_like"/>
    <property type="match status" value="1"/>
</dbReference>
<feature type="domain" description="Orotidine 5'-phosphate decarboxylase" evidence="13">
    <location>
        <begin position="5"/>
        <end position="224"/>
    </location>
</feature>
<dbReference type="InterPro" id="IPR001754">
    <property type="entry name" value="OMPdeCOase_dom"/>
</dbReference>
<dbReference type="FunFam" id="3.20.20.70:FF:000015">
    <property type="entry name" value="Orotidine 5'-phosphate decarboxylase"/>
    <property type="match status" value="1"/>
</dbReference>
<feature type="binding site" evidence="9 11">
    <location>
        <position position="117"/>
    </location>
    <ligand>
        <name>substrate</name>
    </ligand>
</feature>
<protein>
    <recommendedName>
        <fullName evidence="9">Orotidine 5'-phosphate decarboxylase</fullName>
        <ecNumber evidence="9">4.1.1.23</ecNumber>
    </recommendedName>
    <alternativeName>
        <fullName evidence="9">OMP decarboxylase</fullName>
        <shortName evidence="9">OMPDCase</shortName>
        <shortName evidence="9">OMPdecase</shortName>
    </alternativeName>
</protein>
<evidence type="ECO:0000256" key="10">
    <source>
        <dbReference type="PIRSR" id="PIRSR614732-1"/>
    </source>
</evidence>
<comment type="caution">
    <text evidence="14">The sequence shown here is derived from an EMBL/GenBank/DDBJ whole genome shotgun (WGS) entry which is preliminary data.</text>
</comment>
<dbReference type="InterPro" id="IPR011060">
    <property type="entry name" value="RibuloseP-bd_barrel"/>
</dbReference>
<evidence type="ECO:0000256" key="11">
    <source>
        <dbReference type="PIRSR" id="PIRSR614732-2"/>
    </source>
</evidence>
<dbReference type="InterPro" id="IPR013785">
    <property type="entry name" value="Aldolase_TIM"/>
</dbReference>
<dbReference type="GO" id="GO:0005829">
    <property type="term" value="C:cytosol"/>
    <property type="evidence" value="ECO:0007669"/>
    <property type="project" value="TreeGrafter"/>
</dbReference>
<accession>V6Z544</accession>
<dbReference type="EC" id="4.1.1.23" evidence="9"/>
<evidence type="ECO:0000256" key="9">
    <source>
        <dbReference type="HAMAP-Rule" id="MF_01200"/>
    </source>
</evidence>
<feature type="active site" description="For OMPdecase activity" evidence="10">
    <location>
        <position position="63"/>
    </location>
</feature>
<keyword evidence="6 9" id="KW-0456">Lyase</keyword>
<evidence type="ECO:0000313" key="15">
    <source>
        <dbReference type="Proteomes" id="UP000018482"/>
    </source>
</evidence>
<feature type="active site" description="Proton donor" evidence="9">
    <location>
        <position position="63"/>
    </location>
</feature>
<dbReference type="GO" id="GO:0004590">
    <property type="term" value="F:orotidine-5'-phosphate decarboxylase activity"/>
    <property type="evidence" value="ECO:0007669"/>
    <property type="project" value="UniProtKB-UniRule"/>
</dbReference>
<dbReference type="GO" id="GO:0006207">
    <property type="term" value="P:'de novo' pyrimidine nucleobase biosynthetic process"/>
    <property type="evidence" value="ECO:0007669"/>
    <property type="project" value="InterPro"/>
</dbReference>
<evidence type="ECO:0000256" key="1">
    <source>
        <dbReference type="ARBA" id="ARBA00002356"/>
    </source>
</evidence>
<feature type="binding site" evidence="9 11">
    <location>
        <position position="209"/>
    </location>
    <ligand>
        <name>substrate</name>
    </ligand>
</feature>
<dbReference type="AlphaFoldDB" id="V6Z544"/>
<dbReference type="EMBL" id="ANQC01000125">
    <property type="protein sequence ID" value="ESV55386.1"/>
    <property type="molecule type" value="Genomic_DNA"/>
</dbReference>
<dbReference type="PROSITE" id="PS00156">
    <property type="entry name" value="OMPDECASE"/>
    <property type="match status" value="1"/>
</dbReference>
<comment type="subunit">
    <text evidence="3 9">Homodimer.</text>
</comment>
<evidence type="ECO:0000256" key="7">
    <source>
        <dbReference type="ARBA" id="ARBA00049157"/>
    </source>
</evidence>
<sequence length="230" mass="25030">MFEPRPIIALDFPDMASVKRFLSHFPSDEKLYLKVGMELFYACGPEIVTYLKEQGHSVFLDLKLHDIPNTVESAMRVLAKLKVDMTNVHAAGGVEMMKAARRGFGHEGILIAVTQLTSTSEEAMQADQNIQTSLVDSVQHYAQKTAEADLDGVVCSAQEVAVIKEATTAGFLCLTPGIRPKGAAVGDQKRVMSPQEARAIGSNFIVVGRPITQAEDPLGAYHAIKTDWNA</sequence>
<dbReference type="InterPro" id="IPR018089">
    <property type="entry name" value="OMPdecase_AS"/>
</dbReference>
<name>V6Z544_STRAG</name>
<keyword evidence="4 9" id="KW-0210">Decarboxylase</keyword>
<feature type="binding site" evidence="9 11">
    <location>
        <position position="179"/>
    </location>
    <ligand>
        <name>substrate</name>
    </ligand>
</feature>
<dbReference type="UniPathway" id="UPA00070">
    <property type="reaction ID" value="UER00120"/>
</dbReference>
<dbReference type="GO" id="GO:0044205">
    <property type="term" value="P:'de novo' UMP biosynthetic process"/>
    <property type="evidence" value="ECO:0007669"/>
    <property type="project" value="UniProtKB-UniRule"/>
</dbReference>
<evidence type="ECO:0000256" key="12">
    <source>
        <dbReference type="RuleBase" id="RU000512"/>
    </source>
</evidence>